<keyword evidence="6" id="KW-0378">Hydrolase</keyword>
<dbReference type="InterPro" id="IPR037431">
    <property type="entry name" value="REX4_DEDDh_dom"/>
</dbReference>
<evidence type="ECO:0000313" key="12">
    <source>
        <dbReference type="EMBL" id="SGZ50277.1"/>
    </source>
</evidence>
<evidence type="ECO:0000256" key="7">
    <source>
        <dbReference type="ARBA" id="ARBA00022839"/>
    </source>
</evidence>
<feature type="region of interest" description="Disordered" evidence="10">
    <location>
        <begin position="16"/>
        <end position="60"/>
    </location>
</feature>
<dbReference type="Gene3D" id="3.30.420.10">
    <property type="entry name" value="Ribonuclease H-like superfamily/Ribonuclease H"/>
    <property type="match status" value="1"/>
</dbReference>
<dbReference type="STRING" id="45354.A0A1L0G0R6"/>
<dbReference type="Pfam" id="PF00929">
    <property type="entry name" value="RNase_T"/>
    <property type="match status" value="1"/>
</dbReference>
<keyword evidence="5" id="KW-0540">Nuclease</keyword>
<evidence type="ECO:0000256" key="6">
    <source>
        <dbReference type="ARBA" id="ARBA00022801"/>
    </source>
</evidence>
<dbReference type="CDD" id="cd06144">
    <property type="entry name" value="REX4_like"/>
    <property type="match status" value="1"/>
</dbReference>
<feature type="compositionally biased region" description="Basic residues" evidence="10">
    <location>
        <begin position="21"/>
        <end position="31"/>
    </location>
</feature>
<keyword evidence="8" id="KW-0539">Nucleus</keyword>
<proteinExistence type="inferred from homology"/>
<dbReference type="Proteomes" id="UP000182334">
    <property type="component" value="Chromosome II"/>
</dbReference>
<evidence type="ECO:0000256" key="5">
    <source>
        <dbReference type="ARBA" id="ARBA00022722"/>
    </source>
</evidence>
<dbReference type="GO" id="GO:0005634">
    <property type="term" value="C:nucleus"/>
    <property type="evidence" value="ECO:0007669"/>
    <property type="project" value="UniProtKB-SubCell"/>
</dbReference>
<evidence type="ECO:0000259" key="11">
    <source>
        <dbReference type="SMART" id="SM00479"/>
    </source>
</evidence>
<accession>A0A1L0G0R6</accession>
<comment type="subcellular location">
    <subcellularLocation>
        <location evidence="1">Nucleus</location>
    </subcellularLocation>
</comment>
<dbReference type="SMART" id="SM00479">
    <property type="entry name" value="EXOIII"/>
    <property type="match status" value="1"/>
</dbReference>
<dbReference type="GO" id="GO:0003676">
    <property type="term" value="F:nucleic acid binding"/>
    <property type="evidence" value="ECO:0007669"/>
    <property type="project" value="InterPro"/>
</dbReference>
<reference evidence="12 13" key="1">
    <citation type="submission" date="2016-10" db="EMBL/GenBank/DDBJ databases">
        <authorList>
            <person name="de Groot N.N."/>
        </authorList>
    </citation>
    <scope>NUCLEOTIDE SEQUENCE [LARGE SCALE GENOMIC DNA]</scope>
    <source>
        <strain evidence="12 13">CBS 141442</strain>
    </source>
</reference>
<evidence type="ECO:0000256" key="4">
    <source>
        <dbReference type="ARBA" id="ARBA00022552"/>
    </source>
</evidence>
<dbReference type="InterPro" id="IPR036397">
    <property type="entry name" value="RNaseH_sf"/>
</dbReference>
<organism evidence="12 13">
    <name type="scientific">Sungouiella intermedia</name>
    <dbReference type="NCBI Taxonomy" id="45354"/>
    <lineage>
        <taxon>Eukaryota</taxon>
        <taxon>Fungi</taxon>
        <taxon>Dikarya</taxon>
        <taxon>Ascomycota</taxon>
        <taxon>Saccharomycotina</taxon>
        <taxon>Pichiomycetes</taxon>
        <taxon>Metschnikowiaceae</taxon>
        <taxon>Sungouiella</taxon>
    </lineage>
</organism>
<dbReference type="GO" id="GO:0008408">
    <property type="term" value="F:3'-5' exonuclease activity"/>
    <property type="evidence" value="ECO:0007669"/>
    <property type="project" value="InterPro"/>
</dbReference>
<keyword evidence="13" id="KW-1185">Reference proteome</keyword>
<dbReference type="GO" id="GO:0000027">
    <property type="term" value="P:ribosomal large subunit assembly"/>
    <property type="evidence" value="ECO:0007669"/>
    <property type="project" value="TreeGrafter"/>
</dbReference>
<evidence type="ECO:0000256" key="2">
    <source>
        <dbReference type="ARBA" id="ARBA00010489"/>
    </source>
</evidence>
<evidence type="ECO:0000256" key="1">
    <source>
        <dbReference type="ARBA" id="ARBA00004123"/>
    </source>
</evidence>
<dbReference type="InterPro" id="IPR012337">
    <property type="entry name" value="RNaseH-like_sf"/>
</dbReference>
<evidence type="ECO:0000256" key="8">
    <source>
        <dbReference type="ARBA" id="ARBA00023242"/>
    </source>
</evidence>
<dbReference type="SUPFAM" id="SSF53098">
    <property type="entry name" value="Ribonuclease H-like"/>
    <property type="match status" value="1"/>
</dbReference>
<dbReference type="InterPro" id="IPR013520">
    <property type="entry name" value="Ribonucl_H"/>
</dbReference>
<comment type="similarity">
    <text evidence="2">Belongs to the REXO4 family.</text>
</comment>
<evidence type="ECO:0000313" key="13">
    <source>
        <dbReference type="Proteomes" id="UP000182334"/>
    </source>
</evidence>
<dbReference type="OrthoDB" id="8191639at2759"/>
<dbReference type="GO" id="GO:0006364">
    <property type="term" value="P:rRNA processing"/>
    <property type="evidence" value="ECO:0007669"/>
    <property type="project" value="UniProtKB-KW"/>
</dbReference>
<dbReference type="PANTHER" id="PTHR12801:SF45">
    <property type="entry name" value="RNA EXONUCLEASE 4"/>
    <property type="match status" value="1"/>
</dbReference>
<dbReference type="InterPro" id="IPR047021">
    <property type="entry name" value="REXO1/3/4-like"/>
</dbReference>
<evidence type="ECO:0000256" key="9">
    <source>
        <dbReference type="ARBA" id="ARBA00025599"/>
    </source>
</evidence>
<dbReference type="EMBL" id="LT635757">
    <property type="protein sequence ID" value="SGZ50277.1"/>
    <property type="molecule type" value="Genomic_DNA"/>
</dbReference>
<keyword evidence="7" id="KW-0269">Exonuclease</keyword>
<evidence type="ECO:0000256" key="10">
    <source>
        <dbReference type="SAM" id="MobiDB-lite"/>
    </source>
</evidence>
<gene>
    <name evidence="12" type="ORF">SAMEA4029010_CIC11G00000000928</name>
</gene>
<sequence length="269" mass="30624">MSLSLNWKNLSSRLDTSKVNKPLKKKSKKYVSKQPLQKRSQVRGKVPDDIISSSSSPKSKLMNPVERALWETESGSELKIDVHSSNRIVLLNSKKKMLAGKYIAIDCEFVGVGKDERSALARVSLVNYYGVVLLDTFVKPKERVTDWRTWVSGVTPQHMRQAITFEMAQKRVHDLLNDKILVGHAVQNDLESLLMSHPRHMIRDTSRFSEFRKLSKGKAPGLKKLAREYFQIDIQTGAHSSVDDAQVTMALFRIRMRAIEKEQLGKAFT</sequence>
<protein>
    <recommendedName>
        <fullName evidence="3">RNA exonuclease 4</fullName>
    </recommendedName>
</protein>
<dbReference type="PANTHER" id="PTHR12801">
    <property type="entry name" value="RNA EXONUCLEASE REXO1 / RECO3 FAMILY MEMBER-RELATED"/>
    <property type="match status" value="1"/>
</dbReference>
<feature type="domain" description="Exonuclease" evidence="11">
    <location>
        <begin position="101"/>
        <end position="261"/>
    </location>
</feature>
<name>A0A1L0G0R6_9ASCO</name>
<dbReference type="AlphaFoldDB" id="A0A1L0G0R6"/>
<keyword evidence="4" id="KW-0698">rRNA processing</keyword>
<evidence type="ECO:0000256" key="3">
    <source>
        <dbReference type="ARBA" id="ARBA00016937"/>
    </source>
</evidence>
<comment type="function">
    <text evidence="9">Exoribonuclease involved in ribosome biosynthesis. Involved in the processing of ITS1, the internal transcribed spacer localized between the 18S and 5.8S rRNAs.</text>
</comment>
<feature type="compositionally biased region" description="Low complexity" evidence="10">
    <location>
        <begin position="49"/>
        <end position="60"/>
    </location>
</feature>
<dbReference type="FunFam" id="3.30.420.10:FF:000007">
    <property type="entry name" value="Interferon-stimulated exonuclease gene 20"/>
    <property type="match status" value="1"/>
</dbReference>